<keyword evidence="1" id="KW-0614">Plasmid</keyword>
<gene>
    <name evidence="1" type="ORF">C0216_33205</name>
</gene>
<geneLocation type="plasmid" evidence="1 2">
    <name>unnamed2</name>
</geneLocation>
<dbReference type="KEGG" id="sgz:C0216_33205"/>
<proteinExistence type="predicted"/>
<dbReference type="EMBL" id="CP030864">
    <property type="protein sequence ID" value="AXE28307.1"/>
    <property type="molecule type" value="Genomic_DNA"/>
</dbReference>
<evidence type="ECO:0000313" key="2">
    <source>
        <dbReference type="Proteomes" id="UP000252004"/>
    </source>
</evidence>
<sequence>MGGEGLAYSHRLQLAQDLGDVPMLPGWRMPTVGLATVLLRLIHGFQPRHHQGTHDRAGA</sequence>
<organism evidence="1 2">
    <name type="scientific">Streptomyces globosus</name>
    <dbReference type="NCBI Taxonomy" id="68209"/>
    <lineage>
        <taxon>Bacteria</taxon>
        <taxon>Bacillati</taxon>
        <taxon>Actinomycetota</taxon>
        <taxon>Actinomycetes</taxon>
        <taxon>Kitasatosporales</taxon>
        <taxon>Streptomycetaceae</taxon>
        <taxon>Streptomyces</taxon>
    </lineage>
</organism>
<name>A0A344UBN6_9ACTN</name>
<reference evidence="1 2" key="1">
    <citation type="submission" date="2018-01" db="EMBL/GenBank/DDBJ databases">
        <title>Draft genome Sequence of streptomyces globosus LZH-48.</title>
        <authorList>
            <person name="Ran K."/>
            <person name="Li Z."/>
            <person name="Wei S."/>
            <person name="Dong R."/>
        </authorList>
    </citation>
    <scope>NUCLEOTIDE SEQUENCE [LARGE SCALE GENOMIC DNA]</scope>
    <source>
        <strain evidence="1 2">LZH-48</strain>
        <plasmid evidence="1 2">unnamed2</plasmid>
    </source>
</reference>
<keyword evidence="2" id="KW-1185">Reference proteome</keyword>
<dbReference type="Proteomes" id="UP000252004">
    <property type="component" value="Plasmid unnamed2"/>
</dbReference>
<dbReference type="AlphaFoldDB" id="A0A344UBN6"/>
<evidence type="ECO:0000313" key="1">
    <source>
        <dbReference type="EMBL" id="AXE28307.1"/>
    </source>
</evidence>
<accession>A0A344UBN6</accession>
<protein>
    <submittedName>
        <fullName evidence="1">Uncharacterized protein</fullName>
    </submittedName>
</protein>